<sequence>MNFSLNLAVSQAEALPVWLELLAMMTTALYGAAVARSRNIPIYGTMLSGIMVGVGGGLCRDIMLNLKPVAIFTWYYLPAMLFAAVIGALFFYKLVKQQIPNLLLHGLAVGLLISIGAQKALVFHAPIISALFCGVVTASFGGMIADWIAQERTTVGKQAHWFGAALTVGTICYLIGSIFINFYAGLVLSIIVTTSLRVLSVTKDWPSPYWPNESKNS</sequence>
<evidence type="ECO:0000256" key="1">
    <source>
        <dbReference type="ARBA" id="ARBA00004651"/>
    </source>
</evidence>
<proteinExistence type="inferred from homology"/>
<keyword evidence="4 7" id="KW-0812">Transmembrane</keyword>
<feature type="domain" description="Glycine transporter" evidence="8">
    <location>
        <begin position="18"/>
        <end position="90"/>
    </location>
</feature>
<evidence type="ECO:0000256" key="5">
    <source>
        <dbReference type="ARBA" id="ARBA00022989"/>
    </source>
</evidence>
<evidence type="ECO:0000256" key="6">
    <source>
        <dbReference type="ARBA" id="ARBA00023136"/>
    </source>
</evidence>
<keyword evidence="5 7" id="KW-1133">Transmembrane helix</keyword>
<feature type="transmembrane region" description="Helical" evidence="7">
    <location>
        <begin position="102"/>
        <end position="121"/>
    </location>
</feature>
<feature type="transmembrane region" description="Helical" evidence="7">
    <location>
        <begin position="42"/>
        <end position="63"/>
    </location>
</feature>
<feature type="domain" description="Glycine transporter" evidence="8">
    <location>
        <begin position="104"/>
        <end position="174"/>
    </location>
</feature>
<name>A0A6B2QVA1_9BURK</name>
<feature type="transmembrane region" description="Helical" evidence="7">
    <location>
        <begin position="127"/>
        <end position="149"/>
    </location>
</feature>
<comment type="similarity">
    <text evidence="2">Belongs to the UPF0126 family.</text>
</comment>
<organism evidence="9">
    <name type="scientific">Sheuella amnicola</name>
    <dbReference type="NCBI Taxonomy" id="2707330"/>
    <lineage>
        <taxon>Bacteria</taxon>
        <taxon>Pseudomonadati</taxon>
        <taxon>Pseudomonadota</taxon>
        <taxon>Betaproteobacteria</taxon>
        <taxon>Burkholderiales</taxon>
        <taxon>Alcaligenaceae</taxon>
        <taxon>Sheuella</taxon>
    </lineage>
</organism>
<gene>
    <name evidence="9" type="ORF">G3I67_03595</name>
</gene>
<dbReference type="AlphaFoldDB" id="A0A6B2QVA1"/>
<accession>A0A6B2QVA1</accession>
<dbReference type="Pfam" id="PF03458">
    <property type="entry name" value="Gly_transporter"/>
    <property type="match status" value="2"/>
</dbReference>
<reference evidence="9" key="1">
    <citation type="submission" date="2020-02" db="EMBL/GenBank/DDBJ databases">
        <authorList>
            <person name="Chen W.-M."/>
        </authorList>
    </citation>
    <scope>NUCLEOTIDE SEQUENCE</scope>
    <source>
        <strain evidence="9">NBD-18</strain>
    </source>
</reference>
<dbReference type="GO" id="GO:0005886">
    <property type="term" value="C:plasma membrane"/>
    <property type="evidence" value="ECO:0007669"/>
    <property type="project" value="UniProtKB-SubCell"/>
</dbReference>
<evidence type="ECO:0000313" key="9">
    <source>
        <dbReference type="EMBL" id="NDY82310.1"/>
    </source>
</evidence>
<dbReference type="InterPro" id="IPR005115">
    <property type="entry name" value="Gly_transporter"/>
</dbReference>
<evidence type="ECO:0000256" key="2">
    <source>
        <dbReference type="ARBA" id="ARBA00008193"/>
    </source>
</evidence>
<evidence type="ECO:0000256" key="4">
    <source>
        <dbReference type="ARBA" id="ARBA00022692"/>
    </source>
</evidence>
<evidence type="ECO:0000259" key="8">
    <source>
        <dbReference type="Pfam" id="PF03458"/>
    </source>
</evidence>
<dbReference type="RefSeq" id="WP_163651617.1">
    <property type="nucleotide sequence ID" value="NZ_JAAGRN010000002.1"/>
</dbReference>
<evidence type="ECO:0000256" key="7">
    <source>
        <dbReference type="SAM" id="Phobius"/>
    </source>
</evidence>
<protein>
    <recommendedName>
        <fullName evidence="8">Glycine transporter domain-containing protein</fullName>
    </recommendedName>
</protein>
<keyword evidence="3" id="KW-1003">Cell membrane</keyword>
<keyword evidence="6 7" id="KW-0472">Membrane</keyword>
<dbReference type="PANTHER" id="PTHR30506">
    <property type="entry name" value="INNER MEMBRANE PROTEIN"/>
    <property type="match status" value="1"/>
</dbReference>
<feature type="transmembrane region" description="Helical" evidence="7">
    <location>
        <begin position="161"/>
        <end position="192"/>
    </location>
</feature>
<comment type="caution">
    <text evidence="9">The sequence shown here is derived from an EMBL/GenBank/DDBJ whole genome shotgun (WGS) entry which is preliminary data.</text>
</comment>
<comment type="subcellular location">
    <subcellularLocation>
        <location evidence="1">Cell membrane</location>
        <topology evidence="1">Multi-pass membrane protein</topology>
    </subcellularLocation>
</comment>
<feature type="transmembrane region" description="Helical" evidence="7">
    <location>
        <begin position="15"/>
        <end position="35"/>
    </location>
</feature>
<dbReference type="PANTHER" id="PTHR30506:SF3">
    <property type="entry name" value="UPF0126 INNER MEMBRANE PROTEIN YADS-RELATED"/>
    <property type="match status" value="1"/>
</dbReference>
<dbReference type="EMBL" id="JAAGRN010000002">
    <property type="protein sequence ID" value="NDY82310.1"/>
    <property type="molecule type" value="Genomic_DNA"/>
</dbReference>
<feature type="transmembrane region" description="Helical" evidence="7">
    <location>
        <begin position="75"/>
        <end position="95"/>
    </location>
</feature>
<evidence type="ECO:0000256" key="3">
    <source>
        <dbReference type="ARBA" id="ARBA00022475"/>
    </source>
</evidence>